<reference evidence="2" key="2">
    <citation type="submission" date="2019-01" db="EMBL/GenBank/DDBJ databases">
        <authorList>
            <person name="Li Y."/>
        </authorList>
    </citation>
    <scope>NUCLEOTIDE SEQUENCE [LARGE SCALE GENOMIC DNA]</scope>
    <source>
        <strain evidence="2">CGMCC 1.12963</strain>
    </source>
</reference>
<evidence type="ECO:0000313" key="3">
    <source>
        <dbReference type="Proteomes" id="UP000288071"/>
    </source>
</evidence>
<dbReference type="InterPro" id="IPR003787">
    <property type="entry name" value="Sulphur_relay_DsrE/F-like"/>
</dbReference>
<accession>A0A3S4MJ17</accession>
<dbReference type="SUPFAM" id="SSF75169">
    <property type="entry name" value="DsrEFH-like"/>
    <property type="match status" value="1"/>
</dbReference>
<feature type="region of interest" description="Disordered" evidence="1">
    <location>
        <begin position="1"/>
        <end position="32"/>
    </location>
</feature>
<dbReference type="Proteomes" id="UP000288071">
    <property type="component" value="Unassembled WGS sequence"/>
</dbReference>
<dbReference type="PANTHER" id="PTHR37691">
    <property type="entry name" value="BLR3518 PROTEIN"/>
    <property type="match status" value="1"/>
</dbReference>
<keyword evidence="3" id="KW-1185">Reference proteome</keyword>
<dbReference type="EMBL" id="SAVA01000002">
    <property type="protein sequence ID" value="RWR53656.1"/>
    <property type="molecule type" value="Genomic_DNA"/>
</dbReference>
<dbReference type="AlphaFoldDB" id="A0A3S4MJ17"/>
<name>A0A3S4MJ17_9RHOB</name>
<dbReference type="Gene3D" id="3.40.1260.10">
    <property type="entry name" value="DsrEFH-like"/>
    <property type="match status" value="1"/>
</dbReference>
<dbReference type="PANTHER" id="PTHR37691:SF1">
    <property type="entry name" value="BLR3518 PROTEIN"/>
    <property type="match status" value="1"/>
</dbReference>
<dbReference type="Pfam" id="PF02635">
    <property type="entry name" value="DsrE"/>
    <property type="match status" value="1"/>
</dbReference>
<evidence type="ECO:0000256" key="1">
    <source>
        <dbReference type="SAM" id="MobiDB-lite"/>
    </source>
</evidence>
<organism evidence="2 3">
    <name type="scientific">Paenirhodobacter huangdaonensis</name>
    <dbReference type="NCBI Taxonomy" id="2501515"/>
    <lineage>
        <taxon>Bacteria</taxon>
        <taxon>Pseudomonadati</taxon>
        <taxon>Pseudomonadota</taxon>
        <taxon>Alphaproteobacteria</taxon>
        <taxon>Rhodobacterales</taxon>
        <taxon>Rhodobacter group</taxon>
        <taxon>Paenirhodobacter</taxon>
    </lineage>
</organism>
<gene>
    <name evidence="2" type="ORF">EOW66_03240</name>
</gene>
<reference evidence="2" key="1">
    <citation type="submission" date="2019-01" db="EMBL/GenBank/DDBJ databases">
        <title>Sinorhodobacter populi sp. nov. isolated from the symptomatic bark tissue of Populus euramericana canker.</title>
        <authorList>
            <person name="Xu G."/>
        </authorList>
    </citation>
    <scope>NUCLEOTIDE SEQUENCE [LARGE SCALE GENOMIC DNA]</scope>
    <source>
        <strain evidence="2">CGMCC 1.12963</strain>
    </source>
</reference>
<sequence>MSPRSTTASGRARPRRCSRPSSPQGADPEDGMDETVQVAVHLDEGDAARMRMALNNIANLCAHYAQAGQAVAVELVANGPGLALLRADLSPLPEKVAELAADGVRFSACANTLRGITRDEGAAPALLPAAQIVPSGVVRLIELQRAGWAYLRP</sequence>
<comment type="caution">
    <text evidence="2">The sequence shown here is derived from an EMBL/GenBank/DDBJ whole genome shotgun (WGS) entry which is preliminary data.</text>
</comment>
<proteinExistence type="predicted"/>
<evidence type="ECO:0000313" key="2">
    <source>
        <dbReference type="EMBL" id="RWR53656.1"/>
    </source>
</evidence>
<protein>
    <submittedName>
        <fullName evidence="2">Uncharacterized protein</fullName>
    </submittedName>
</protein>
<dbReference type="InterPro" id="IPR027396">
    <property type="entry name" value="DsrEFH-like"/>
</dbReference>